<gene>
    <name evidence="1" type="ORF">EAX61_13300</name>
</gene>
<accession>A0A3M0G3I9</accession>
<dbReference type="EMBL" id="REFV01000014">
    <property type="protein sequence ID" value="RMB56772.1"/>
    <property type="molecule type" value="Genomic_DNA"/>
</dbReference>
<comment type="caution">
    <text evidence="1">The sequence shown here is derived from an EMBL/GenBank/DDBJ whole genome shotgun (WGS) entry which is preliminary data.</text>
</comment>
<name>A0A3M0G3I9_9FLAO</name>
<keyword evidence="2" id="KW-1185">Reference proteome</keyword>
<proteinExistence type="predicted"/>
<evidence type="ECO:0000313" key="1">
    <source>
        <dbReference type="EMBL" id="RMB56772.1"/>
    </source>
</evidence>
<dbReference type="OrthoDB" id="1373932at2"/>
<evidence type="ECO:0000313" key="2">
    <source>
        <dbReference type="Proteomes" id="UP000281985"/>
    </source>
</evidence>
<protein>
    <submittedName>
        <fullName evidence="1">Uncharacterized protein</fullName>
    </submittedName>
</protein>
<dbReference type="AlphaFoldDB" id="A0A3M0G3I9"/>
<sequence>MDKKALKDRLQYEIENGDAAFLNYVNEAVEIYKSKQPDTFEELPEHVKELLKISLQQAEDGNLLSHEGAMKRIDPRFRFEL</sequence>
<dbReference type="RefSeq" id="WP_121918192.1">
    <property type="nucleotide sequence ID" value="NZ_REFV01000014.1"/>
</dbReference>
<reference evidence="1 2" key="1">
    <citation type="submission" date="2018-10" db="EMBL/GenBank/DDBJ databases">
        <title>Dokdonia luteus sp. nov., isolated from sea water.</title>
        <authorList>
            <person name="Zhou L.Y."/>
            <person name="Du Z.J."/>
        </authorList>
    </citation>
    <scope>NUCLEOTIDE SEQUENCE [LARGE SCALE GENOMIC DNA]</scope>
    <source>
        <strain evidence="1 2">SH27</strain>
    </source>
</reference>
<organism evidence="1 2">
    <name type="scientific">Dokdonia sinensis</name>
    <dbReference type="NCBI Taxonomy" id="2479847"/>
    <lineage>
        <taxon>Bacteria</taxon>
        <taxon>Pseudomonadati</taxon>
        <taxon>Bacteroidota</taxon>
        <taxon>Flavobacteriia</taxon>
        <taxon>Flavobacteriales</taxon>
        <taxon>Flavobacteriaceae</taxon>
        <taxon>Dokdonia</taxon>
    </lineage>
</organism>
<dbReference type="Proteomes" id="UP000281985">
    <property type="component" value="Unassembled WGS sequence"/>
</dbReference>